<keyword evidence="3" id="KW-1185">Reference proteome</keyword>
<evidence type="ECO:0000313" key="3">
    <source>
        <dbReference type="Proteomes" id="UP001501510"/>
    </source>
</evidence>
<dbReference type="Gene3D" id="3.30.1390.10">
    <property type="match status" value="1"/>
</dbReference>
<sequence length="95" mass="10501">MNYKVILGLAVVGFLMIIVASIKQMQSDIARINANLNKIAKQVGVEDTITDQLKGLLLEGKRIEAVKKYRIATGAGLVEAKEYIDSLKEQEIKNI</sequence>
<evidence type="ECO:0000256" key="1">
    <source>
        <dbReference type="SAM" id="Phobius"/>
    </source>
</evidence>
<dbReference type="InterPro" id="IPR014719">
    <property type="entry name" value="Ribosomal_bL12_C/ClpS-like"/>
</dbReference>
<keyword evidence="1" id="KW-0472">Membrane</keyword>
<reference evidence="2 3" key="1">
    <citation type="journal article" date="2019" name="Int. J. Syst. Evol. Microbiol.">
        <title>The Global Catalogue of Microorganisms (GCM) 10K type strain sequencing project: providing services to taxonomists for standard genome sequencing and annotation.</title>
        <authorList>
            <consortium name="The Broad Institute Genomics Platform"/>
            <consortium name="The Broad Institute Genome Sequencing Center for Infectious Disease"/>
            <person name="Wu L."/>
            <person name="Ma J."/>
        </authorList>
    </citation>
    <scope>NUCLEOTIDE SEQUENCE [LARGE SCALE GENOMIC DNA]</scope>
    <source>
        <strain evidence="2 3">JCM 1407</strain>
    </source>
</reference>
<proteinExistence type="predicted"/>
<keyword evidence="1" id="KW-0812">Transmembrane</keyword>
<keyword evidence="1" id="KW-1133">Transmembrane helix</keyword>
<protein>
    <recommendedName>
        <fullName evidence="4">50S ribosomal protein L7/L12</fullName>
    </recommendedName>
</protein>
<evidence type="ECO:0000313" key="2">
    <source>
        <dbReference type="EMBL" id="GAA0741277.1"/>
    </source>
</evidence>
<comment type="caution">
    <text evidence="2">The sequence shown here is derived from an EMBL/GenBank/DDBJ whole genome shotgun (WGS) entry which is preliminary data.</text>
</comment>
<feature type="transmembrane region" description="Helical" evidence="1">
    <location>
        <begin position="6"/>
        <end position="22"/>
    </location>
</feature>
<name>A0ABN1JJR4_9CLOT</name>
<evidence type="ECO:0008006" key="4">
    <source>
        <dbReference type="Google" id="ProtNLM"/>
    </source>
</evidence>
<dbReference type="Proteomes" id="UP001501510">
    <property type="component" value="Unassembled WGS sequence"/>
</dbReference>
<dbReference type="EMBL" id="BAAACG010000010">
    <property type="protein sequence ID" value="GAA0741277.1"/>
    <property type="molecule type" value="Genomic_DNA"/>
</dbReference>
<gene>
    <name evidence="2" type="ORF">GCM10008906_22230</name>
</gene>
<organism evidence="2 3">
    <name type="scientific">Clostridium oceanicum</name>
    <dbReference type="NCBI Taxonomy" id="1543"/>
    <lineage>
        <taxon>Bacteria</taxon>
        <taxon>Bacillati</taxon>
        <taxon>Bacillota</taxon>
        <taxon>Clostridia</taxon>
        <taxon>Eubacteriales</taxon>
        <taxon>Clostridiaceae</taxon>
        <taxon>Clostridium</taxon>
    </lineage>
</organism>
<accession>A0ABN1JJR4</accession>
<dbReference type="RefSeq" id="WP_343761656.1">
    <property type="nucleotide sequence ID" value="NZ_BAAACG010000010.1"/>
</dbReference>